<dbReference type="InterPro" id="IPR017867">
    <property type="entry name" value="Tyr_phospatase_low_mol_wt"/>
</dbReference>
<feature type="active site" description="Proton donor" evidence="4">
    <location>
        <position position="285"/>
    </location>
</feature>
<evidence type="ECO:0000256" key="3">
    <source>
        <dbReference type="ARBA" id="ARBA00022912"/>
    </source>
</evidence>
<name>A0A7C3YZP5_UNCW3</name>
<comment type="similarity">
    <text evidence="1">Belongs to the low molecular weight phosphotyrosine protein phosphatase family.</text>
</comment>
<keyword evidence="2" id="KW-0378">Hydrolase</keyword>
<dbReference type="PANTHER" id="PTHR11717:SF31">
    <property type="entry name" value="LOW MOLECULAR WEIGHT PROTEIN-TYROSINE-PHOSPHATASE ETP-RELATED"/>
    <property type="match status" value="1"/>
</dbReference>
<feature type="active site" description="Nucleophile" evidence="4">
    <location>
        <position position="175"/>
    </location>
</feature>
<dbReference type="PRINTS" id="PR00719">
    <property type="entry name" value="LMWPTPASE"/>
</dbReference>
<dbReference type="EMBL" id="DTMQ01000017">
    <property type="protein sequence ID" value="HGE99017.1"/>
    <property type="molecule type" value="Genomic_DNA"/>
</dbReference>
<gene>
    <name evidence="6" type="ORF">ENX07_02955</name>
</gene>
<proteinExistence type="inferred from homology"/>
<dbReference type="SMART" id="SM00226">
    <property type="entry name" value="LMWPc"/>
    <property type="match status" value="1"/>
</dbReference>
<evidence type="ECO:0000259" key="5">
    <source>
        <dbReference type="SMART" id="SM00226"/>
    </source>
</evidence>
<dbReference type="Gene3D" id="3.40.50.2300">
    <property type="match status" value="1"/>
</dbReference>
<dbReference type="InterPro" id="IPR050438">
    <property type="entry name" value="LMW_PTPase"/>
</dbReference>
<feature type="domain" description="Phosphotyrosine protein phosphatase I" evidence="5">
    <location>
        <begin position="169"/>
        <end position="311"/>
    </location>
</feature>
<dbReference type="CDD" id="cd16344">
    <property type="entry name" value="LMWPAP"/>
    <property type="match status" value="1"/>
</dbReference>
<accession>A0A7C3YZP5</accession>
<keyword evidence="3" id="KW-0904">Protein phosphatase</keyword>
<dbReference type="InterPro" id="IPR023485">
    <property type="entry name" value="Ptyr_pPase"/>
</dbReference>
<feature type="active site" evidence="4">
    <location>
        <position position="181"/>
    </location>
</feature>
<dbReference type="AlphaFoldDB" id="A0A7C3YZP5"/>
<reference evidence="6" key="1">
    <citation type="journal article" date="2020" name="mSystems">
        <title>Genome- and Community-Level Interaction Insights into Carbon Utilization and Element Cycling Functions of Hydrothermarchaeota in Hydrothermal Sediment.</title>
        <authorList>
            <person name="Zhou Z."/>
            <person name="Liu Y."/>
            <person name="Xu W."/>
            <person name="Pan J."/>
            <person name="Luo Z.H."/>
            <person name="Li M."/>
        </authorList>
    </citation>
    <scope>NUCLEOTIDE SEQUENCE [LARGE SCALE GENOMIC DNA]</scope>
    <source>
        <strain evidence="6">SpSt-906</strain>
    </source>
</reference>
<dbReference type="InterPro" id="IPR036196">
    <property type="entry name" value="Ptyr_pPase_sf"/>
</dbReference>
<evidence type="ECO:0000313" key="6">
    <source>
        <dbReference type="EMBL" id="HGE99017.1"/>
    </source>
</evidence>
<evidence type="ECO:0000256" key="2">
    <source>
        <dbReference type="ARBA" id="ARBA00022801"/>
    </source>
</evidence>
<evidence type="ECO:0000256" key="1">
    <source>
        <dbReference type="ARBA" id="ARBA00011063"/>
    </source>
</evidence>
<evidence type="ECO:0000256" key="4">
    <source>
        <dbReference type="PIRSR" id="PIRSR617867-1"/>
    </source>
</evidence>
<dbReference type="GO" id="GO:0004725">
    <property type="term" value="F:protein tyrosine phosphatase activity"/>
    <property type="evidence" value="ECO:0007669"/>
    <property type="project" value="InterPro"/>
</dbReference>
<dbReference type="SUPFAM" id="SSF52788">
    <property type="entry name" value="Phosphotyrosine protein phosphatases I"/>
    <property type="match status" value="1"/>
</dbReference>
<sequence>MKRERWRDNPRLIKKIREVAQSSAVLLPYRQTNILISRVKEKLPLPCRLFFSSEKVRGKVGKKGEKILNEIFPASLLFHLDNEYLTLASDPMIKKIFASEEEIFFSEWQEEKDWEASLWIEGERKKVRPFTILKMGNDSLLLEKKGEVGILEVEKALGEKVKLSPELFFSVLIVCTGNTCRSPMAKGILEKLLSGRNVFVYSAGVSSSKNLPPSDYAQRFVARLGGDISRHRSQPLTPEMIEDADLILVMEKWHLLKIKEIKPEAENKVFMLSSYPEKEGKDISDPIGLPYESFFEIGHEIERYLEKVAQDIKERL</sequence>
<dbReference type="PANTHER" id="PTHR11717">
    <property type="entry name" value="LOW MOLECULAR WEIGHT PROTEIN TYROSINE PHOSPHATASE"/>
    <property type="match status" value="1"/>
</dbReference>
<dbReference type="Pfam" id="PF01451">
    <property type="entry name" value="LMWPc"/>
    <property type="match status" value="1"/>
</dbReference>
<comment type="caution">
    <text evidence="6">The sequence shown here is derived from an EMBL/GenBank/DDBJ whole genome shotgun (WGS) entry which is preliminary data.</text>
</comment>
<protein>
    <submittedName>
        <fullName evidence="6">Low molecular weight protein arginine phosphatase</fullName>
    </submittedName>
</protein>
<organism evidence="6">
    <name type="scientific">candidate division WOR-3 bacterium</name>
    <dbReference type="NCBI Taxonomy" id="2052148"/>
    <lineage>
        <taxon>Bacteria</taxon>
        <taxon>Bacteria division WOR-3</taxon>
    </lineage>
</organism>